<keyword evidence="3" id="KW-1185">Reference proteome</keyword>
<evidence type="ECO:0008006" key="4">
    <source>
        <dbReference type="Google" id="ProtNLM"/>
    </source>
</evidence>
<dbReference type="OrthoDB" id="1822030at2"/>
<dbReference type="KEGG" id="rch:RUM_08760"/>
<dbReference type="Proteomes" id="UP000007054">
    <property type="component" value="Chromosome"/>
</dbReference>
<sequence length="106" mass="11222">MSIYDCPHCGEKTFNPLTKALAGPMNSKGRACKACGGKCVNGQASAVIRMILSLLMGAAVLACILWIESTVTAMLCILGAVLLYVLLTGLVNAFFFPLIKAVRRDA</sequence>
<keyword evidence="1" id="KW-0812">Transmembrane</keyword>
<reference evidence="2" key="1">
    <citation type="submission" date="2010-03" db="EMBL/GenBank/DDBJ databases">
        <title>The genome sequence of Ruminococcus sp. 18P13.</title>
        <authorList>
            <consortium name="metaHIT consortium -- http://www.metahit.eu/"/>
            <person name="Pajon A."/>
            <person name="Turner K."/>
            <person name="Parkhill J."/>
            <person name="Bernalier A."/>
        </authorList>
    </citation>
    <scope>NUCLEOTIDE SEQUENCE [LARGE SCALE GENOMIC DNA]</scope>
    <source>
        <strain evidence="2">Type strain: 18P13</strain>
    </source>
</reference>
<gene>
    <name evidence="2" type="ordered locus">RUM_08760</name>
</gene>
<proteinExistence type="predicted"/>
<dbReference type="EMBL" id="FP929052">
    <property type="protein sequence ID" value="CBL17052.1"/>
    <property type="molecule type" value="Genomic_DNA"/>
</dbReference>
<evidence type="ECO:0000256" key="1">
    <source>
        <dbReference type="SAM" id="Phobius"/>
    </source>
</evidence>
<reference evidence="2" key="2">
    <citation type="submission" date="2010-03" db="EMBL/GenBank/DDBJ databases">
        <authorList>
            <person name="Pajon A."/>
        </authorList>
    </citation>
    <scope>NUCLEOTIDE SEQUENCE</scope>
    <source>
        <strain evidence="2">Type strain: 18P13</strain>
    </source>
</reference>
<keyword evidence="1" id="KW-1133">Transmembrane helix</keyword>
<feature type="transmembrane region" description="Helical" evidence="1">
    <location>
        <begin position="73"/>
        <end position="99"/>
    </location>
</feature>
<keyword evidence="1" id="KW-0472">Membrane</keyword>
<dbReference type="PATRIC" id="fig|213810.4.peg.788"/>
<dbReference type="RefSeq" id="WP_015557959.1">
    <property type="nucleotide sequence ID" value="NC_021039.1"/>
</dbReference>
<organism evidence="2 3">
    <name type="scientific">Ruminococcus champanellensis (strain DSM 18848 / JCM 17042 / KCTC 15320 / 18P13)</name>
    <dbReference type="NCBI Taxonomy" id="213810"/>
    <lineage>
        <taxon>Bacteria</taxon>
        <taxon>Bacillati</taxon>
        <taxon>Bacillota</taxon>
        <taxon>Clostridia</taxon>
        <taxon>Eubacteriales</taxon>
        <taxon>Oscillospiraceae</taxon>
        <taxon>Ruminococcus</taxon>
    </lineage>
</organism>
<evidence type="ECO:0000313" key="3">
    <source>
        <dbReference type="Proteomes" id="UP000007054"/>
    </source>
</evidence>
<feature type="transmembrane region" description="Helical" evidence="1">
    <location>
        <begin position="46"/>
        <end position="67"/>
    </location>
</feature>
<dbReference type="GeneID" id="83155651"/>
<dbReference type="AlphaFoldDB" id="D4LBQ7"/>
<name>D4LBQ7_RUMC1</name>
<evidence type="ECO:0000313" key="2">
    <source>
        <dbReference type="EMBL" id="CBL17052.1"/>
    </source>
</evidence>
<accession>D4LBQ7</accession>
<dbReference type="HOGENOM" id="CLU_2221289_0_0_9"/>
<protein>
    <recommendedName>
        <fullName evidence="4">CXXC-20-CXXC protein</fullName>
    </recommendedName>
</protein>